<dbReference type="AlphaFoldDB" id="A0A2T0S0M4"/>
<keyword evidence="2" id="KW-1185">Reference proteome</keyword>
<dbReference type="InterPro" id="IPR018490">
    <property type="entry name" value="cNMP-bd_dom_sf"/>
</dbReference>
<dbReference type="EMBL" id="PVTD01000001">
    <property type="protein sequence ID" value="PRY26950.1"/>
    <property type="molecule type" value="Genomic_DNA"/>
</dbReference>
<dbReference type="Gene3D" id="2.60.120.10">
    <property type="entry name" value="Jelly Rolls"/>
    <property type="match status" value="1"/>
</dbReference>
<accession>A0A2T0S0M4</accession>
<proteinExistence type="predicted"/>
<protein>
    <submittedName>
        <fullName evidence="1">CRP-like cAMP-binding protein</fullName>
    </submittedName>
</protein>
<dbReference type="Proteomes" id="UP000239480">
    <property type="component" value="Unassembled WGS sequence"/>
</dbReference>
<organism evidence="1 2">
    <name type="scientific">Aliiruegeria haliotis</name>
    <dbReference type="NCBI Taxonomy" id="1280846"/>
    <lineage>
        <taxon>Bacteria</taxon>
        <taxon>Pseudomonadati</taxon>
        <taxon>Pseudomonadota</taxon>
        <taxon>Alphaproteobacteria</taxon>
        <taxon>Rhodobacterales</taxon>
        <taxon>Roseobacteraceae</taxon>
        <taxon>Aliiruegeria</taxon>
    </lineage>
</organism>
<dbReference type="InterPro" id="IPR014710">
    <property type="entry name" value="RmlC-like_jellyroll"/>
</dbReference>
<dbReference type="SUPFAM" id="SSF51206">
    <property type="entry name" value="cAMP-binding domain-like"/>
    <property type="match status" value="1"/>
</dbReference>
<gene>
    <name evidence="1" type="ORF">CLV78_1011055</name>
</gene>
<comment type="caution">
    <text evidence="1">The sequence shown here is derived from an EMBL/GenBank/DDBJ whole genome shotgun (WGS) entry which is preliminary data.</text>
</comment>
<evidence type="ECO:0000313" key="1">
    <source>
        <dbReference type="EMBL" id="PRY26950.1"/>
    </source>
</evidence>
<evidence type="ECO:0000313" key="2">
    <source>
        <dbReference type="Proteomes" id="UP000239480"/>
    </source>
</evidence>
<sequence>MDLRTFLKQSPDLSDMAFADEFASRWRSKRLHKGAYLSRQEQPETDEFILLEGCLASSICDQEGREVCVGFFMGPCVVTPNIARTRDGVSLVSIAATTDATLAWIDSELLSGLMLSSESIRNWANAVLQDALSKKAEREWCLAALGGAERLSWFRQSFPGYEDIFTHSLIASFLGVTPVTMSRLRAFDRNR</sequence>
<dbReference type="RefSeq" id="WP_106203644.1">
    <property type="nucleotide sequence ID" value="NZ_PVTD01000001.1"/>
</dbReference>
<reference evidence="1 2" key="1">
    <citation type="submission" date="2018-03" db="EMBL/GenBank/DDBJ databases">
        <title>Genomic Encyclopedia of Archaeal and Bacterial Type Strains, Phase II (KMG-II): from individual species to whole genera.</title>
        <authorList>
            <person name="Goeker M."/>
        </authorList>
    </citation>
    <scope>NUCLEOTIDE SEQUENCE [LARGE SCALE GENOMIC DNA]</scope>
    <source>
        <strain evidence="1 2">DSM 29328</strain>
    </source>
</reference>
<name>A0A2T0S0M4_9RHOB</name>
<dbReference type="OrthoDB" id="9798104at2"/>